<organism evidence="5 6">
    <name type="scientific">Eremococcus coleocola ACS-139-V-Col8</name>
    <dbReference type="NCBI Taxonomy" id="908337"/>
    <lineage>
        <taxon>Bacteria</taxon>
        <taxon>Bacillati</taxon>
        <taxon>Bacillota</taxon>
        <taxon>Bacilli</taxon>
        <taxon>Lactobacillales</taxon>
        <taxon>Aerococcaceae</taxon>
        <taxon>Eremococcus</taxon>
    </lineage>
</organism>
<evidence type="ECO:0000256" key="3">
    <source>
        <dbReference type="PIRSR" id="PIRSR613078-2"/>
    </source>
</evidence>
<dbReference type="GO" id="GO:0005829">
    <property type="term" value="C:cytosol"/>
    <property type="evidence" value="ECO:0007669"/>
    <property type="project" value="TreeGrafter"/>
</dbReference>
<sequence length="230" mass="26060">MSKGVTFYFVRHGETYLNRYGRMQGWANAPLTDEGIEVVHQSGKGLSKVKFDAVYTSDLQRTIDTANILLEENLYADGLEITPMKEFREVHFGFYEGLPAEEIWPKVMEEALIIHDLPAGSEPDIKTSLDLLKKYDPYHYAESYAEFWNRVESGLLILLNKHAATDQNILVVCHGMTIRNLLHGLVADFKETIPLDNASVSIVQYKDGHFKMTAYGKTDHFAKIAEKAGE</sequence>
<dbReference type="eggNOG" id="COG0406">
    <property type="taxonomic scope" value="Bacteria"/>
</dbReference>
<dbReference type="GO" id="GO:0045820">
    <property type="term" value="P:negative regulation of glycolytic process"/>
    <property type="evidence" value="ECO:0007669"/>
    <property type="project" value="TreeGrafter"/>
</dbReference>
<dbReference type="RefSeq" id="WP_006418597.1">
    <property type="nucleotide sequence ID" value="NZ_AENN01000015.1"/>
</dbReference>
<keyword evidence="1" id="KW-0378">Hydrolase</keyword>
<evidence type="ECO:0000313" key="5">
    <source>
        <dbReference type="EMBL" id="EFR31394.1"/>
    </source>
</evidence>
<dbReference type="GO" id="GO:0043456">
    <property type="term" value="P:regulation of pentose-phosphate shunt"/>
    <property type="evidence" value="ECO:0007669"/>
    <property type="project" value="TreeGrafter"/>
</dbReference>
<dbReference type="Gene3D" id="3.40.50.1240">
    <property type="entry name" value="Phosphoglycerate mutase-like"/>
    <property type="match status" value="1"/>
</dbReference>
<protein>
    <submittedName>
        <fullName evidence="5">Phosphoglycerate mutase family protein</fullName>
    </submittedName>
</protein>
<dbReference type="CDD" id="cd07067">
    <property type="entry name" value="HP_PGM_like"/>
    <property type="match status" value="1"/>
</dbReference>
<dbReference type="Pfam" id="PF00300">
    <property type="entry name" value="His_Phos_1"/>
    <property type="match status" value="1"/>
</dbReference>
<name>E4KNZ7_9LACT</name>
<evidence type="ECO:0000256" key="2">
    <source>
        <dbReference type="PIRSR" id="PIRSR613078-1"/>
    </source>
</evidence>
<evidence type="ECO:0000256" key="1">
    <source>
        <dbReference type="ARBA" id="ARBA00022801"/>
    </source>
</evidence>
<dbReference type="GO" id="GO:0004331">
    <property type="term" value="F:fructose-2,6-bisphosphate 2-phosphatase activity"/>
    <property type="evidence" value="ECO:0007669"/>
    <property type="project" value="TreeGrafter"/>
</dbReference>
<reference evidence="5 6" key="1">
    <citation type="submission" date="2010-10" db="EMBL/GenBank/DDBJ databases">
        <authorList>
            <person name="Durkin A.S."/>
            <person name="Madupu R."/>
            <person name="Torralba M."/>
            <person name="Gillis M."/>
            <person name="Methe B."/>
            <person name="Sutton G."/>
            <person name="Nelson K.E."/>
        </authorList>
    </citation>
    <scope>NUCLEOTIDE SEQUENCE [LARGE SCALE GENOMIC DNA]</scope>
    <source>
        <strain evidence="5 6">ACS-139-V-Col8</strain>
    </source>
</reference>
<feature type="binding site" evidence="3">
    <location>
        <position position="61"/>
    </location>
    <ligand>
        <name>substrate</name>
    </ligand>
</feature>
<feature type="binding site" evidence="3">
    <location>
        <begin position="11"/>
        <end position="18"/>
    </location>
    <ligand>
        <name>substrate</name>
    </ligand>
</feature>
<feature type="active site" description="Proton donor/acceptor" evidence="2">
    <location>
        <position position="89"/>
    </location>
</feature>
<comment type="caution">
    <text evidence="5">The sequence shown here is derived from an EMBL/GenBank/DDBJ whole genome shotgun (WGS) entry which is preliminary data.</text>
</comment>
<feature type="active site" description="Tele-phosphohistidine intermediate" evidence="2">
    <location>
        <position position="12"/>
    </location>
</feature>
<evidence type="ECO:0000313" key="6">
    <source>
        <dbReference type="Proteomes" id="UP000005990"/>
    </source>
</evidence>
<accession>E4KNZ7</accession>
<dbReference type="SUPFAM" id="SSF53254">
    <property type="entry name" value="Phosphoglycerate mutase-like"/>
    <property type="match status" value="1"/>
</dbReference>
<keyword evidence="6" id="KW-1185">Reference proteome</keyword>
<feature type="site" description="Transition state stabilizer" evidence="4">
    <location>
        <position position="174"/>
    </location>
</feature>
<dbReference type="AlphaFoldDB" id="E4KNZ7"/>
<dbReference type="SMART" id="SM00855">
    <property type="entry name" value="PGAM"/>
    <property type="match status" value="1"/>
</dbReference>
<proteinExistence type="predicted"/>
<dbReference type="PANTHER" id="PTHR46517">
    <property type="entry name" value="FRUCTOSE-2,6-BISPHOSPHATASE TIGAR"/>
    <property type="match status" value="1"/>
</dbReference>
<dbReference type="EMBL" id="AENN01000015">
    <property type="protein sequence ID" value="EFR31394.1"/>
    <property type="molecule type" value="Genomic_DNA"/>
</dbReference>
<dbReference type="STRING" id="908337.HMPREF9257_1279"/>
<gene>
    <name evidence="5" type="ORF">HMPREF9257_1279</name>
</gene>
<dbReference type="InterPro" id="IPR051695">
    <property type="entry name" value="Phosphoglycerate_Mutase"/>
</dbReference>
<dbReference type="Proteomes" id="UP000005990">
    <property type="component" value="Unassembled WGS sequence"/>
</dbReference>
<dbReference type="InterPro" id="IPR029033">
    <property type="entry name" value="His_PPase_superfam"/>
</dbReference>
<dbReference type="OrthoDB" id="4131070at2"/>
<dbReference type="PANTHER" id="PTHR46517:SF1">
    <property type="entry name" value="FRUCTOSE-2,6-BISPHOSPHATASE TIGAR"/>
    <property type="match status" value="1"/>
</dbReference>
<dbReference type="InterPro" id="IPR013078">
    <property type="entry name" value="His_Pase_superF_clade-1"/>
</dbReference>
<evidence type="ECO:0000256" key="4">
    <source>
        <dbReference type="PIRSR" id="PIRSR613078-3"/>
    </source>
</evidence>